<dbReference type="RefSeq" id="WP_194448579.1">
    <property type="nucleotide sequence ID" value="NZ_CP063849.1"/>
</dbReference>
<accession>A0A7S7NNP8</accession>
<sequence>MPLPSSEFLSPPQTTTILTMQLRKGDLRQYGLDVPAPLTSELVRVDFVVGDDGLARAMRLVR</sequence>
<dbReference type="EMBL" id="CP063849">
    <property type="protein sequence ID" value="QOY86910.1"/>
    <property type="molecule type" value="Genomic_DNA"/>
</dbReference>
<evidence type="ECO:0000313" key="1">
    <source>
        <dbReference type="EMBL" id="QOY86910.1"/>
    </source>
</evidence>
<dbReference type="Proteomes" id="UP000593892">
    <property type="component" value="Chromosome"/>
</dbReference>
<dbReference type="AlphaFoldDB" id="A0A7S7NNP8"/>
<organism evidence="1 2">
    <name type="scientific">Paludibaculum fermentans</name>
    <dbReference type="NCBI Taxonomy" id="1473598"/>
    <lineage>
        <taxon>Bacteria</taxon>
        <taxon>Pseudomonadati</taxon>
        <taxon>Acidobacteriota</taxon>
        <taxon>Terriglobia</taxon>
        <taxon>Bryobacterales</taxon>
        <taxon>Bryobacteraceae</taxon>
        <taxon>Paludibaculum</taxon>
    </lineage>
</organism>
<reference evidence="1 2" key="1">
    <citation type="submission" date="2020-10" db="EMBL/GenBank/DDBJ databases">
        <title>Complete genome sequence of Paludibaculum fermentans P105T, a facultatively anaerobic acidobacterium capable of dissimilatory Fe(III) reduction.</title>
        <authorList>
            <person name="Dedysh S.N."/>
            <person name="Beletsky A.V."/>
            <person name="Kulichevskaya I.S."/>
            <person name="Mardanov A.V."/>
            <person name="Ravin N.V."/>
        </authorList>
    </citation>
    <scope>NUCLEOTIDE SEQUENCE [LARGE SCALE GENOMIC DNA]</scope>
    <source>
        <strain evidence="1 2">P105</strain>
    </source>
</reference>
<gene>
    <name evidence="1" type="ORF">IRI77_29660</name>
</gene>
<dbReference type="KEGG" id="pfer:IRI77_29660"/>
<name>A0A7S7NNP8_PALFE</name>
<proteinExistence type="predicted"/>
<evidence type="ECO:0000313" key="2">
    <source>
        <dbReference type="Proteomes" id="UP000593892"/>
    </source>
</evidence>
<keyword evidence="2" id="KW-1185">Reference proteome</keyword>
<protein>
    <submittedName>
        <fullName evidence="1">Uncharacterized protein</fullName>
    </submittedName>
</protein>